<feature type="transmembrane region" description="Helical" evidence="7">
    <location>
        <begin position="105"/>
        <end position="123"/>
    </location>
</feature>
<accession>A0ABU1B5U4</accession>
<reference evidence="8 9" key="1">
    <citation type="submission" date="2023-08" db="EMBL/GenBank/DDBJ databases">
        <title>Pseudoalteromonas haloplanktis LL1 genome.</title>
        <authorList>
            <person name="Wu S."/>
        </authorList>
    </citation>
    <scope>NUCLEOTIDE SEQUENCE [LARGE SCALE GENOMIC DNA]</scope>
    <source>
        <strain evidence="8 9">LL1</strain>
    </source>
</reference>
<dbReference type="RefSeq" id="WP_138554185.1">
    <property type="nucleotide sequence ID" value="NZ_JAVIFY010000001.1"/>
</dbReference>
<dbReference type="InterPro" id="IPR004254">
    <property type="entry name" value="AdipoR/HlyIII-related"/>
</dbReference>
<keyword evidence="6 7" id="KW-0472">Membrane</keyword>
<feature type="transmembrane region" description="Helical" evidence="7">
    <location>
        <begin position="189"/>
        <end position="208"/>
    </location>
</feature>
<evidence type="ECO:0000256" key="2">
    <source>
        <dbReference type="ARBA" id="ARBA00008488"/>
    </source>
</evidence>
<evidence type="ECO:0000256" key="6">
    <source>
        <dbReference type="ARBA" id="ARBA00023136"/>
    </source>
</evidence>
<comment type="subcellular location">
    <subcellularLocation>
        <location evidence="1">Cell membrane</location>
        <topology evidence="1">Multi-pass membrane protein</topology>
    </subcellularLocation>
</comment>
<evidence type="ECO:0000256" key="5">
    <source>
        <dbReference type="ARBA" id="ARBA00022989"/>
    </source>
</evidence>
<evidence type="ECO:0000256" key="3">
    <source>
        <dbReference type="ARBA" id="ARBA00022475"/>
    </source>
</evidence>
<dbReference type="PANTHER" id="PTHR20855">
    <property type="entry name" value="ADIPOR/PROGESTIN RECEPTOR-RELATED"/>
    <property type="match status" value="1"/>
</dbReference>
<dbReference type="EMBL" id="JAVIFY010000001">
    <property type="protein sequence ID" value="MDQ9089973.1"/>
    <property type="molecule type" value="Genomic_DNA"/>
</dbReference>
<evidence type="ECO:0000256" key="1">
    <source>
        <dbReference type="ARBA" id="ARBA00004651"/>
    </source>
</evidence>
<proteinExistence type="inferred from homology"/>
<feature type="transmembrane region" description="Helical" evidence="7">
    <location>
        <begin position="159"/>
        <end position="177"/>
    </location>
</feature>
<feature type="transmembrane region" description="Helical" evidence="7">
    <location>
        <begin position="40"/>
        <end position="60"/>
    </location>
</feature>
<name>A0ABU1B5U4_PSEHA</name>
<gene>
    <name evidence="8" type="ORF">RC083_00060</name>
</gene>
<keyword evidence="4 7" id="KW-0812">Transmembrane</keyword>
<organism evidence="8 9">
    <name type="scientific">Pseudoalteromonas haloplanktis</name>
    <name type="common">Alteromonas haloplanktis</name>
    <dbReference type="NCBI Taxonomy" id="228"/>
    <lineage>
        <taxon>Bacteria</taxon>
        <taxon>Pseudomonadati</taxon>
        <taxon>Pseudomonadota</taxon>
        <taxon>Gammaproteobacteria</taxon>
        <taxon>Alteromonadales</taxon>
        <taxon>Pseudoalteromonadaceae</taxon>
        <taxon>Pseudoalteromonas</taxon>
    </lineage>
</organism>
<dbReference type="Pfam" id="PF03006">
    <property type="entry name" value="HlyIII"/>
    <property type="match status" value="1"/>
</dbReference>
<keyword evidence="3" id="KW-1003">Cell membrane</keyword>
<comment type="similarity">
    <text evidence="2">Belongs to the UPF0073 (Hly-III) family.</text>
</comment>
<dbReference type="PANTHER" id="PTHR20855:SF3">
    <property type="entry name" value="LD03007P"/>
    <property type="match status" value="1"/>
</dbReference>
<evidence type="ECO:0000313" key="8">
    <source>
        <dbReference type="EMBL" id="MDQ9089973.1"/>
    </source>
</evidence>
<feature type="transmembrane region" description="Helical" evidence="7">
    <location>
        <begin position="81"/>
        <end position="99"/>
    </location>
</feature>
<evidence type="ECO:0000256" key="4">
    <source>
        <dbReference type="ARBA" id="ARBA00022692"/>
    </source>
</evidence>
<protein>
    <submittedName>
        <fullName evidence="8">Hemolysin III family protein</fullName>
    </submittedName>
</protein>
<comment type="caution">
    <text evidence="8">The sequence shown here is derived from an EMBL/GenBank/DDBJ whole genome shotgun (WGS) entry which is preliminary data.</text>
</comment>
<feature type="transmembrane region" description="Helical" evidence="7">
    <location>
        <begin position="135"/>
        <end position="153"/>
    </location>
</feature>
<keyword evidence="5 7" id="KW-1133">Transmembrane helix</keyword>
<feature type="transmembrane region" description="Helical" evidence="7">
    <location>
        <begin position="16"/>
        <end position="34"/>
    </location>
</feature>
<evidence type="ECO:0000313" key="9">
    <source>
        <dbReference type="Proteomes" id="UP001226574"/>
    </source>
</evidence>
<dbReference type="InterPro" id="IPR005744">
    <property type="entry name" value="Hy-lIII"/>
</dbReference>
<sequence>MSVVPAYSAKEEQLNALSHGAGVIFSIYVLWELLTKSQSSAHIISAIVYGASLFLLFLSSTLYHSSLDQRARAIYKKCDHCAIYILIAGTYTPFLVLSLTGLWSILPLIFIWFLALGGVYYKLWVTNQNKKVSLATYLLMGWFAVAIIYPLYLNVDVNALWWLLAGGLFYSLGTLFYSAKQRQFSHAIWHVFVIAGCVCHYVSISKYIY</sequence>
<keyword evidence="9" id="KW-1185">Reference proteome</keyword>
<dbReference type="Proteomes" id="UP001226574">
    <property type="component" value="Unassembled WGS sequence"/>
</dbReference>
<evidence type="ECO:0000256" key="7">
    <source>
        <dbReference type="SAM" id="Phobius"/>
    </source>
</evidence>
<dbReference type="NCBIfam" id="TIGR01065">
    <property type="entry name" value="hlyIII"/>
    <property type="match status" value="1"/>
</dbReference>